<evidence type="ECO:0000313" key="4">
    <source>
        <dbReference type="Proteomes" id="UP001218218"/>
    </source>
</evidence>
<feature type="compositionally biased region" description="Basic and acidic residues" evidence="1">
    <location>
        <begin position="159"/>
        <end position="169"/>
    </location>
</feature>
<dbReference type="Pfam" id="PF20149">
    <property type="entry name" value="DUF6532"/>
    <property type="match status" value="1"/>
</dbReference>
<proteinExistence type="predicted"/>
<dbReference type="Proteomes" id="UP001218218">
    <property type="component" value="Unassembled WGS sequence"/>
</dbReference>
<comment type="caution">
    <text evidence="3">The sequence shown here is derived from an EMBL/GenBank/DDBJ whole genome shotgun (WGS) entry which is preliminary data.</text>
</comment>
<accession>A0AAD6ZV37</accession>
<sequence length="725" mass="78866">TNHHFVFFSPHPLPIPSTGLQLPVVLPLPTHLASAMSNIAALTPAEKRKITIAAKEEKARQEQVALEAEARGGRKAKNDANKNAIWKDVQKAPRKRTSSTVQVSDKPKKAKETQPADESEDEGLEPEPEMPATKASKAKPKRKYAAPTIAIDSDDSEPEVEKKSVHIDFTDLATFPVKSKAKTSKSSNAPEAASKAAKSKAVAKRAQLVPESASDSDDSEYESADGSGPDVAPSAKEFENEVPHVVSSKKAIKKVKGPIVISDDEAMPDAPPRGIANPKRAVDQLFDDDDDTADYIQEALKKAAAIKAGKARVAAQVSDDDSMPELAPVSDSDDDEDIRFHNAMSKALTTIPRSRRTSTASWSSGQDAIVPDTDIDEFRSDAESEKEGKVVTDHKKVRKVSAARQKKADLEKPEVRPGVEVKKESVAITDVPARPESSWDTSARIAFPAPGKDIRLNDQTEEVKLVLRGGIKLIKTALVIEDAYPPILSRSGLGKAYMVAATDNVPEAVHIKGRLLVDPKFAAMLSDILIDRVNIFRGAVKKVAVNIAPGHYKLAGLPPARTKQVIEDLLKDHRYIFPADPVSNRLQTELPFRHPAIVAVIKQGVFTGQFKANVEHLFVSTSKNHPKRVELPDPMVSLAATAIYAALVEYRLTGEHQNINFTEAAYEDTYRNHMKTLADTRTYAPVALHKVLHALYNDVTEARSVQPSASSSATLINLVDVPESD</sequence>
<dbReference type="InterPro" id="IPR045341">
    <property type="entry name" value="DUF6532"/>
</dbReference>
<dbReference type="EMBL" id="JARIHO010000026">
    <property type="protein sequence ID" value="KAJ7340563.1"/>
    <property type="molecule type" value="Genomic_DNA"/>
</dbReference>
<feature type="region of interest" description="Disordered" evidence="1">
    <location>
        <begin position="351"/>
        <end position="370"/>
    </location>
</feature>
<evidence type="ECO:0000256" key="1">
    <source>
        <dbReference type="SAM" id="MobiDB-lite"/>
    </source>
</evidence>
<evidence type="ECO:0000259" key="2">
    <source>
        <dbReference type="Pfam" id="PF20149"/>
    </source>
</evidence>
<feature type="compositionally biased region" description="Low complexity" evidence="1">
    <location>
        <begin position="184"/>
        <end position="196"/>
    </location>
</feature>
<feature type="region of interest" description="Disordered" evidence="1">
    <location>
        <begin position="63"/>
        <end position="252"/>
    </location>
</feature>
<feature type="compositionally biased region" description="Acidic residues" evidence="1">
    <location>
        <begin position="115"/>
        <end position="128"/>
    </location>
</feature>
<name>A0AAD6ZV37_9AGAR</name>
<protein>
    <recommendedName>
        <fullName evidence="2">DUF6532 domain-containing protein</fullName>
    </recommendedName>
</protein>
<feature type="domain" description="DUF6532" evidence="2">
    <location>
        <begin position="471"/>
        <end position="679"/>
    </location>
</feature>
<reference evidence="3" key="1">
    <citation type="submission" date="2023-03" db="EMBL/GenBank/DDBJ databases">
        <title>Massive genome expansion in bonnet fungi (Mycena s.s.) driven by repeated elements and novel gene families across ecological guilds.</title>
        <authorList>
            <consortium name="Lawrence Berkeley National Laboratory"/>
            <person name="Harder C.B."/>
            <person name="Miyauchi S."/>
            <person name="Viragh M."/>
            <person name="Kuo A."/>
            <person name="Thoen E."/>
            <person name="Andreopoulos B."/>
            <person name="Lu D."/>
            <person name="Skrede I."/>
            <person name="Drula E."/>
            <person name="Henrissat B."/>
            <person name="Morin E."/>
            <person name="Kohler A."/>
            <person name="Barry K."/>
            <person name="LaButti K."/>
            <person name="Morin E."/>
            <person name="Salamov A."/>
            <person name="Lipzen A."/>
            <person name="Mereny Z."/>
            <person name="Hegedus B."/>
            <person name="Baldrian P."/>
            <person name="Stursova M."/>
            <person name="Weitz H."/>
            <person name="Taylor A."/>
            <person name="Grigoriev I.V."/>
            <person name="Nagy L.G."/>
            <person name="Martin F."/>
            <person name="Kauserud H."/>
        </authorList>
    </citation>
    <scope>NUCLEOTIDE SEQUENCE</scope>
    <source>
        <strain evidence="3">CBHHK002</strain>
    </source>
</reference>
<evidence type="ECO:0000313" key="3">
    <source>
        <dbReference type="EMBL" id="KAJ7340563.1"/>
    </source>
</evidence>
<organism evidence="3 4">
    <name type="scientific">Mycena albidolilacea</name>
    <dbReference type="NCBI Taxonomy" id="1033008"/>
    <lineage>
        <taxon>Eukaryota</taxon>
        <taxon>Fungi</taxon>
        <taxon>Dikarya</taxon>
        <taxon>Basidiomycota</taxon>
        <taxon>Agaricomycotina</taxon>
        <taxon>Agaricomycetes</taxon>
        <taxon>Agaricomycetidae</taxon>
        <taxon>Agaricales</taxon>
        <taxon>Marasmiineae</taxon>
        <taxon>Mycenaceae</taxon>
        <taxon>Mycena</taxon>
    </lineage>
</organism>
<feature type="compositionally biased region" description="Acidic residues" evidence="1">
    <location>
        <begin position="214"/>
        <end position="223"/>
    </location>
</feature>
<feature type="region of interest" description="Disordered" evidence="1">
    <location>
        <begin position="314"/>
        <end position="337"/>
    </location>
</feature>
<feature type="compositionally biased region" description="Basic and acidic residues" evidence="1">
    <location>
        <begin position="68"/>
        <end position="80"/>
    </location>
</feature>
<feature type="compositionally biased region" description="Basic and acidic residues" evidence="1">
    <location>
        <begin position="105"/>
        <end position="114"/>
    </location>
</feature>
<dbReference type="AlphaFoldDB" id="A0AAD6ZV37"/>
<keyword evidence="4" id="KW-1185">Reference proteome</keyword>
<gene>
    <name evidence="3" type="ORF">DFH08DRAFT_1012610</name>
</gene>
<feature type="non-terminal residue" evidence="3">
    <location>
        <position position="1"/>
    </location>
</feature>